<evidence type="ECO:0000313" key="2">
    <source>
        <dbReference type="Proteomes" id="UP000308197"/>
    </source>
</evidence>
<evidence type="ECO:0000313" key="1">
    <source>
        <dbReference type="EMBL" id="TFK92907.1"/>
    </source>
</evidence>
<accession>A0A5C3PVW1</accession>
<evidence type="ECO:0008006" key="3">
    <source>
        <dbReference type="Google" id="ProtNLM"/>
    </source>
</evidence>
<dbReference type="EMBL" id="ML210990">
    <property type="protein sequence ID" value="TFK92907.1"/>
    <property type="molecule type" value="Genomic_DNA"/>
</dbReference>
<sequence>MNGVTWPRTVSGVALTSTTSKFEPVLLTPQLGLNSIGWRRLLLIALDTLVLGSIARSLSLLQLPEIKGIDAMADTERFLTCPHDREMAVPWPFLAGPRDTIGTAVENVGISGWPGEVVNVSQSTSTKALSQAELHLLAGPVRIKKQAVRPILDERAASILELWLETVPERHFYLANSISWVVQGEAGAEKWLDHVFSVLQHYYRQRTDLPGSLVVETQNSVIGYGLTITDIALCAPARRTPSDAKTMRSVVHKVVTAEIKSDAALLPHLGEIETCISRGKFKFLSTQAMLNDGERMLTQVYNQMDKNKVEFGSLASPNIFYLFQLCIAGGKRELSVEGPYFRKGNTLSMHDASAQPQSAETYTHLLKFYMTAIAKHLSDLGCSVSPVSDGHPGQRMQIVLDRLRSSRNDTDVRAVRRPASFARMRRRWAMFKLARSSEIVIHRADGSQLEPDFLFICIQWILTAIISDVINLHVSTCAGEGLTSVAYRGVYCGLPVIIKVPNSKHQDARLKEWNRLTLALPRDPDVASRLPVPNYYGLFKVDGQDIMVTSDNGLSLAQLQKEDMWSLVKNTVDCLRAVGIKPTDVSPRNIVYDGSRLTIIDFVDDEVVDHDPQWQWADC</sequence>
<gene>
    <name evidence="1" type="ORF">K466DRAFT_658932</name>
</gene>
<proteinExistence type="predicted"/>
<organism evidence="1 2">
    <name type="scientific">Polyporus arcularius HHB13444</name>
    <dbReference type="NCBI Taxonomy" id="1314778"/>
    <lineage>
        <taxon>Eukaryota</taxon>
        <taxon>Fungi</taxon>
        <taxon>Dikarya</taxon>
        <taxon>Basidiomycota</taxon>
        <taxon>Agaricomycotina</taxon>
        <taxon>Agaricomycetes</taxon>
        <taxon>Polyporales</taxon>
        <taxon>Polyporaceae</taxon>
        <taxon>Polyporus</taxon>
    </lineage>
</organism>
<protein>
    <recommendedName>
        <fullName evidence="3">Protein kinase domain-containing protein</fullName>
    </recommendedName>
</protein>
<reference evidence="1 2" key="1">
    <citation type="journal article" date="2019" name="Nat. Ecol. Evol.">
        <title>Megaphylogeny resolves global patterns of mushroom evolution.</title>
        <authorList>
            <person name="Varga T."/>
            <person name="Krizsan K."/>
            <person name="Foldi C."/>
            <person name="Dima B."/>
            <person name="Sanchez-Garcia M."/>
            <person name="Sanchez-Ramirez S."/>
            <person name="Szollosi G.J."/>
            <person name="Szarkandi J.G."/>
            <person name="Papp V."/>
            <person name="Albert L."/>
            <person name="Andreopoulos W."/>
            <person name="Angelini C."/>
            <person name="Antonin V."/>
            <person name="Barry K.W."/>
            <person name="Bougher N.L."/>
            <person name="Buchanan P."/>
            <person name="Buyck B."/>
            <person name="Bense V."/>
            <person name="Catcheside P."/>
            <person name="Chovatia M."/>
            <person name="Cooper J."/>
            <person name="Damon W."/>
            <person name="Desjardin D."/>
            <person name="Finy P."/>
            <person name="Geml J."/>
            <person name="Haridas S."/>
            <person name="Hughes K."/>
            <person name="Justo A."/>
            <person name="Karasinski D."/>
            <person name="Kautmanova I."/>
            <person name="Kiss B."/>
            <person name="Kocsube S."/>
            <person name="Kotiranta H."/>
            <person name="LaButti K.M."/>
            <person name="Lechner B.E."/>
            <person name="Liimatainen K."/>
            <person name="Lipzen A."/>
            <person name="Lukacs Z."/>
            <person name="Mihaltcheva S."/>
            <person name="Morgado L.N."/>
            <person name="Niskanen T."/>
            <person name="Noordeloos M.E."/>
            <person name="Ohm R.A."/>
            <person name="Ortiz-Santana B."/>
            <person name="Ovrebo C."/>
            <person name="Racz N."/>
            <person name="Riley R."/>
            <person name="Savchenko A."/>
            <person name="Shiryaev A."/>
            <person name="Soop K."/>
            <person name="Spirin V."/>
            <person name="Szebenyi C."/>
            <person name="Tomsovsky M."/>
            <person name="Tulloss R.E."/>
            <person name="Uehling J."/>
            <person name="Grigoriev I.V."/>
            <person name="Vagvolgyi C."/>
            <person name="Papp T."/>
            <person name="Martin F.M."/>
            <person name="Miettinen O."/>
            <person name="Hibbett D.S."/>
            <person name="Nagy L.G."/>
        </authorList>
    </citation>
    <scope>NUCLEOTIDE SEQUENCE [LARGE SCALE GENOMIC DNA]</scope>
    <source>
        <strain evidence="1 2">HHB13444</strain>
    </source>
</reference>
<dbReference type="InterPro" id="IPR011009">
    <property type="entry name" value="Kinase-like_dom_sf"/>
</dbReference>
<dbReference type="AlphaFoldDB" id="A0A5C3PVW1"/>
<dbReference type="InParanoid" id="A0A5C3PVW1"/>
<keyword evidence="2" id="KW-1185">Reference proteome</keyword>
<dbReference type="SUPFAM" id="SSF56112">
    <property type="entry name" value="Protein kinase-like (PK-like)"/>
    <property type="match status" value="1"/>
</dbReference>
<name>A0A5C3PVW1_9APHY</name>
<dbReference type="Proteomes" id="UP000308197">
    <property type="component" value="Unassembled WGS sequence"/>
</dbReference>